<evidence type="ECO:0000313" key="2">
    <source>
        <dbReference type="EMBL" id="THU99810.1"/>
    </source>
</evidence>
<accession>A0A4S8MBX6</accession>
<keyword evidence="3" id="KW-1185">Reference proteome</keyword>
<evidence type="ECO:0000256" key="1">
    <source>
        <dbReference type="SAM" id="MobiDB-lite"/>
    </source>
</evidence>
<dbReference type="EMBL" id="ML179113">
    <property type="protein sequence ID" value="THU99810.1"/>
    <property type="molecule type" value="Genomic_DNA"/>
</dbReference>
<organism evidence="2 3">
    <name type="scientific">Dendrothele bispora (strain CBS 962.96)</name>
    <dbReference type="NCBI Taxonomy" id="1314807"/>
    <lineage>
        <taxon>Eukaryota</taxon>
        <taxon>Fungi</taxon>
        <taxon>Dikarya</taxon>
        <taxon>Basidiomycota</taxon>
        <taxon>Agaricomycotina</taxon>
        <taxon>Agaricomycetes</taxon>
        <taxon>Agaricomycetidae</taxon>
        <taxon>Agaricales</taxon>
        <taxon>Agaricales incertae sedis</taxon>
        <taxon>Dendrothele</taxon>
    </lineage>
</organism>
<name>A0A4S8MBX6_DENBC</name>
<feature type="region of interest" description="Disordered" evidence="1">
    <location>
        <begin position="1"/>
        <end position="38"/>
    </location>
</feature>
<evidence type="ECO:0000313" key="3">
    <source>
        <dbReference type="Proteomes" id="UP000297245"/>
    </source>
</evidence>
<dbReference type="AlphaFoldDB" id="A0A4S8MBX6"/>
<feature type="region of interest" description="Disordered" evidence="1">
    <location>
        <begin position="138"/>
        <end position="162"/>
    </location>
</feature>
<dbReference type="Proteomes" id="UP000297245">
    <property type="component" value="Unassembled WGS sequence"/>
</dbReference>
<protein>
    <submittedName>
        <fullName evidence="2">Uncharacterized protein</fullName>
    </submittedName>
</protein>
<feature type="compositionally biased region" description="Basic and acidic residues" evidence="1">
    <location>
        <begin position="268"/>
        <end position="292"/>
    </location>
</feature>
<feature type="compositionally biased region" description="Polar residues" evidence="1">
    <location>
        <begin position="323"/>
        <end position="342"/>
    </location>
</feature>
<dbReference type="OrthoDB" id="3049768at2759"/>
<feature type="compositionally biased region" description="Polar residues" evidence="1">
    <location>
        <begin position="1"/>
        <end position="20"/>
    </location>
</feature>
<feature type="compositionally biased region" description="Low complexity" evidence="1">
    <location>
        <begin position="354"/>
        <end position="365"/>
    </location>
</feature>
<feature type="compositionally biased region" description="Polar residues" evidence="1">
    <location>
        <begin position="142"/>
        <end position="159"/>
    </location>
</feature>
<gene>
    <name evidence="2" type="ORF">K435DRAFT_855301</name>
</gene>
<sequence>MTSPPLSNIANLTTGSQVSPKPSPTHRRGILAAEGPPFPNPTFLSREVPDLYSRSVYNHNGDFDENMLAANQVQQNLAFAEDPLVFHAGDALQHEYNTRVRLGRPPFALANDSDFLIAAQYEALRPYTHNFVDANAPAHVNAPSTNPPSSQLTTQSATTRGRPRTRFSAADIEALVEVAVEHQPHTAPHGAKSKAWEKVAQALWNRGHFVGSSVGTIKNKLQQLIKYHENPDSSFCNDVRREIEGTATAIKLAALLDRLSESQKVAKKSSDDKKEKLRMKEEEDRVGGEAIRRASMRTLGPKRRRSNTFANSDDDSGSDTPERGTTTEPDSDAGQQIKSSNPRALKRTKVWKYSSGSLSNNSHASTGSDPKEILQLLKDSDQREKEQGERLLDAIAESTRVYKETSDRFLEVIRDIHHSSN</sequence>
<reference evidence="2 3" key="1">
    <citation type="journal article" date="2019" name="Nat. Ecol. Evol.">
        <title>Megaphylogeny resolves global patterns of mushroom evolution.</title>
        <authorList>
            <person name="Varga T."/>
            <person name="Krizsan K."/>
            <person name="Foldi C."/>
            <person name="Dima B."/>
            <person name="Sanchez-Garcia M."/>
            <person name="Sanchez-Ramirez S."/>
            <person name="Szollosi G.J."/>
            <person name="Szarkandi J.G."/>
            <person name="Papp V."/>
            <person name="Albert L."/>
            <person name="Andreopoulos W."/>
            <person name="Angelini C."/>
            <person name="Antonin V."/>
            <person name="Barry K.W."/>
            <person name="Bougher N.L."/>
            <person name="Buchanan P."/>
            <person name="Buyck B."/>
            <person name="Bense V."/>
            <person name="Catcheside P."/>
            <person name="Chovatia M."/>
            <person name="Cooper J."/>
            <person name="Damon W."/>
            <person name="Desjardin D."/>
            <person name="Finy P."/>
            <person name="Geml J."/>
            <person name="Haridas S."/>
            <person name="Hughes K."/>
            <person name="Justo A."/>
            <person name="Karasinski D."/>
            <person name="Kautmanova I."/>
            <person name="Kiss B."/>
            <person name="Kocsube S."/>
            <person name="Kotiranta H."/>
            <person name="LaButti K.M."/>
            <person name="Lechner B.E."/>
            <person name="Liimatainen K."/>
            <person name="Lipzen A."/>
            <person name="Lukacs Z."/>
            <person name="Mihaltcheva S."/>
            <person name="Morgado L.N."/>
            <person name="Niskanen T."/>
            <person name="Noordeloos M.E."/>
            <person name="Ohm R.A."/>
            <person name="Ortiz-Santana B."/>
            <person name="Ovrebo C."/>
            <person name="Racz N."/>
            <person name="Riley R."/>
            <person name="Savchenko A."/>
            <person name="Shiryaev A."/>
            <person name="Soop K."/>
            <person name="Spirin V."/>
            <person name="Szebenyi C."/>
            <person name="Tomsovsky M."/>
            <person name="Tulloss R.E."/>
            <person name="Uehling J."/>
            <person name="Grigoriev I.V."/>
            <person name="Vagvolgyi C."/>
            <person name="Papp T."/>
            <person name="Martin F.M."/>
            <person name="Miettinen O."/>
            <person name="Hibbett D.S."/>
            <person name="Nagy L.G."/>
        </authorList>
    </citation>
    <scope>NUCLEOTIDE SEQUENCE [LARGE SCALE GENOMIC DNA]</scope>
    <source>
        <strain evidence="2 3">CBS 962.96</strain>
    </source>
</reference>
<feature type="region of interest" description="Disordered" evidence="1">
    <location>
        <begin position="261"/>
        <end position="373"/>
    </location>
</feature>
<proteinExistence type="predicted"/>